<feature type="binding site" evidence="7">
    <location>
        <position position="93"/>
    </location>
    <ligand>
        <name>Zn(2+)</name>
        <dbReference type="ChEBI" id="CHEBI:29105"/>
        <label>2</label>
    </ligand>
</feature>
<dbReference type="PANTHER" id="PTHR32494">
    <property type="entry name" value="ALLANTOATE DEIMINASE-RELATED"/>
    <property type="match status" value="1"/>
</dbReference>
<feature type="binding site" evidence="7">
    <location>
        <position position="193"/>
    </location>
    <ligand>
        <name>Zn(2+)</name>
        <dbReference type="ChEBI" id="CHEBI:29105"/>
        <label>1</label>
    </ligand>
</feature>
<dbReference type="OrthoDB" id="9808195at2"/>
<evidence type="ECO:0000256" key="1">
    <source>
        <dbReference type="ARBA" id="ARBA00001936"/>
    </source>
</evidence>
<evidence type="ECO:0000256" key="3">
    <source>
        <dbReference type="ARBA" id="ARBA00011738"/>
    </source>
</evidence>
<comment type="caution">
    <text evidence="8">The sequence shown here is derived from an EMBL/GenBank/DDBJ whole genome shotgun (WGS) entry which is preliminary data.</text>
</comment>
<keyword evidence="9" id="KW-1185">Reference proteome</keyword>
<comment type="similarity">
    <text evidence="2">Belongs to the peptidase M20 family.</text>
</comment>
<comment type="subunit">
    <text evidence="3">Homodimer.</text>
</comment>
<gene>
    <name evidence="8" type="ORF">EV675_3363</name>
</gene>
<name>A0A4Q7NCJ1_9BURK</name>
<feature type="binding site" evidence="7">
    <location>
        <position position="391"/>
    </location>
    <ligand>
        <name>Zn(2+)</name>
        <dbReference type="ChEBI" id="CHEBI:29105"/>
        <label>2</label>
    </ligand>
</feature>
<accession>A0A4Q7NCJ1</accession>
<keyword evidence="7" id="KW-0862">Zinc</keyword>
<evidence type="ECO:0000313" key="9">
    <source>
        <dbReference type="Proteomes" id="UP000292445"/>
    </source>
</evidence>
<keyword evidence="4 7" id="KW-0479">Metal-binding</keyword>
<dbReference type="NCBIfam" id="TIGR01879">
    <property type="entry name" value="hydantase"/>
    <property type="match status" value="1"/>
</dbReference>
<dbReference type="PIRSF" id="PIRSF001235">
    <property type="entry name" value="Amidase_carbamoylase"/>
    <property type="match status" value="1"/>
</dbReference>
<sequence length="416" mass="44002">MNVPPPDLALAAALFAQLRRDGHDGVGITRDAYGLGEQRAHDEAERLARALDLEIAHDAALNLYLTLPGRDRRAPRVMTGSHLDSVPAGGNYDGAAGVVAGLAVLAGWRAAGFVPPADVTVMAVRAEESTWFPYSYLGSKAAFGLVGRDALQLRRADTGRPLAEHLAECGGDPAAFGAAWLDPARIARFVELHIEQGPVLVDEALPVGIVTGIRGSLRYRDARVLGSYAHSGAVPRAGRRDAVRAAALLVAALDDDWERLEAQGRDLVVTFGKFSTDPAQHAFSKVAGEVDLCVDVRSQDRAMLDEVDALLDAHARRLAQATGTRIELGPRTGSEPALMDAGVQEALAAAAARHGIAARRMASGAGHDAAVFAQRGVPTGMVFVRNDHGSHNPDEHMDMDDFALGTRLLADVLATP</sequence>
<dbReference type="Proteomes" id="UP000292445">
    <property type="component" value="Unassembled WGS sequence"/>
</dbReference>
<reference evidence="8 9" key="1">
    <citation type="submission" date="2019-02" db="EMBL/GenBank/DDBJ databases">
        <title>Genomic Encyclopedia of Type Strains, Phase IV (KMG-IV): sequencing the most valuable type-strain genomes for metagenomic binning, comparative biology and taxonomic classification.</title>
        <authorList>
            <person name="Goeker M."/>
        </authorList>
    </citation>
    <scope>NUCLEOTIDE SEQUENCE [LARGE SCALE GENOMIC DNA]</scope>
    <source>
        <strain evidence="8 9">K24</strain>
    </source>
</reference>
<evidence type="ECO:0000256" key="5">
    <source>
        <dbReference type="ARBA" id="ARBA00022801"/>
    </source>
</evidence>
<comment type="cofactor">
    <cofactor evidence="7">
        <name>Zn(2+)</name>
        <dbReference type="ChEBI" id="CHEBI:29105"/>
    </cofactor>
    <text evidence="7">Binds 2 Zn(2+) ions per subunit.</text>
</comment>
<evidence type="ECO:0000256" key="4">
    <source>
        <dbReference type="ARBA" id="ARBA00022723"/>
    </source>
</evidence>
<evidence type="ECO:0000256" key="6">
    <source>
        <dbReference type="ARBA" id="ARBA00023211"/>
    </source>
</evidence>
<protein>
    <submittedName>
        <fullName evidence="8">N-carbamoyl-L-amino-acid hydrolase</fullName>
    </submittedName>
</protein>
<feature type="binding site" evidence="7">
    <location>
        <position position="128"/>
    </location>
    <ligand>
        <name>Zn(2+)</name>
        <dbReference type="ChEBI" id="CHEBI:29105"/>
        <label>2</label>
    </ligand>
</feature>
<keyword evidence="5 8" id="KW-0378">Hydrolase</keyword>
<dbReference type="InterPro" id="IPR036264">
    <property type="entry name" value="Bact_exopeptidase_dim_dom"/>
</dbReference>
<dbReference type="PANTHER" id="PTHR32494:SF19">
    <property type="entry name" value="ALLANTOATE DEIMINASE-RELATED"/>
    <property type="match status" value="1"/>
</dbReference>
<dbReference type="GO" id="GO:0016813">
    <property type="term" value="F:hydrolase activity, acting on carbon-nitrogen (but not peptide) bonds, in linear amidines"/>
    <property type="evidence" value="ECO:0007669"/>
    <property type="project" value="InterPro"/>
</dbReference>
<keyword evidence="6" id="KW-0464">Manganese</keyword>
<dbReference type="GO" id="GO:0046872">
    <property type="term" value="F:metal ion binding"/>
    <property type="evidence" value="ECO:0007669"/>
    <property type="project" value="UniProtKB-KW"/>
</dbReference>
<dbReference type="EMBL" id="SGXC01000002">
    <property type="protein sequence ID" value="RZS80751.1"/>
    <property type="molecule type" value="Genomic_DNA"/>
</dbReference>
<dbReference type="Gene3D" id="3.30.70.360">
    <property type="match status" value="1"/>
</dbReference>
<dbReference type="InterPro" id="IPR002933">
    <property type="entry name" value="Peptidase_M20"/>
</dbReference>
<dbReference type="AlphaFoldDB" id="A0A4Q7NCJ1"/>
<evidence type="ECO:0000313" key="8">
    <source>
        <dbReference type="EMBL" id="RZS80751.1"/>
    </source>
</evidence>
<evidence type="ECO:0000256" key="2">
    <source>
        <dbReference type="ARBA" id="ARBA00006153"/>
    </source>
</evidence>
<feature type="binding site" evidence="7">
    <location>
        <position position="93"/>
    </location>
    <ligand>
        <name>Zn(2+)</name>
        <dbReference type="ChEBI" id="CHEBI:29105"/>
        <label>1</label>
    </ligand>
</feature>
<proteinExistence type="inferred from homology"/>
<organism evidence="8 9">
    <name type="scientific">Pigmentiphaga kullae</name>
    <dbReference type="NCBI Taxonomy" id="151784"/>
    <lineage>
        <taxon>Bacteria</taxon>
        <taxon>Pseudomonadati</taxon>
        <taxon>Pseudomonadota</taxon>
        <taxon>Betaproteobacteria</taxon>
        <taxon>Burkholderiales</taxon>
        <taxon>Alcaligenaceae</taxon>
        <taxon>Pigmentiphaga</taxon>
    </lineage>
</organism>
<feature type="binding site" evidence="7">
    <location>
        <position position="82"/>
    </location>
    <ligand>
        <name>Zn(2+)</name>
        <dbReference type="ChEBI" id="CHEBI:29105"/>
        <label>1</label>
    </ligand>
</feature>
<dbReference type="InterPro" id="IPR010158">
    <property type="entry name" value="Amidase_Cbmase"/>
</dbReference>
<comment type="cofactor">
    <cofactor evidence="1">
        <name>Mn(2+)</name>
        <dbReference type="ChEBI" id="CHEBI:29035"/>
    </cofactor>
</comment>
<dbReference type="Pfam" id="PF01546">
    <property type="entry name" value="Peptidase_M20"/>
    <property type="match status" value="1"/>
</dbReference>
<dbReference type="Gene3D" id="3.40.630.10">
    <property type="entry name" value="Zn peptidases"/>
    <property type="match status" value="1"/>
</dbReference>
<evidence type="ECO:0000256" key="7">
    <source>
        <dbReference type="PIRSR" id="PIRSR001235-1"/>
    </source>
</evidence>
<dbReference type="SUPFAM" id="SSF55031">
    <property type="entry name" value="Bacterial exopeptidase dimerisation domain"/>
    <property type="match status" value="1"/>
</dbReference>
<dbReference type="SUPFAM" id="SSF53187">
    <property type="entry name" value="Zn-dependent exopeptidases"/>
    <property type="match status" value="1"/>
</dbReference>
<dbReference type="NCBIfam" id="NF009527">
    <property type="entry name" value="PRK12891.1"/>
    <property type="match status" value="1"/>
</dbReference>
<dbReference type="RefSeq" id="WP_130358377.1">
    <property type="nucleotide sequence ID" value="NZ_SGXC01000002.1"/>
</dbReference>